<reference evidence="11 12" key="1">
    <citation type="submission" date="2017-07" db="EMBL/GenBank/DDBJ databases">
        <title>Annotated genome sequence of Bacterioplanes sanyensis isolated from Red Sea.</title>
        <authorList>
            <person name="Rehman Z.U."/>
        </authorList>
    </citation>
    <scope>NUCLEOTIDE SEQUENCE [LARGE SCALE GENOMIC DNA]</scope>
    <source>
        <strain evidence="11 12">NV9</strain>
    </source>
</reference>
<evidence type="ECO:0000256" key="6">
    <source>
        <dbReference type="PROSITE-ProRule" id="PRU00552"/>
    </source>
</evidence>
<dbReference type="EMBL" id="CP022530">
    <property type="protein sequence ID" value="ASP38506.1"/>
    <property type="molecule type" value="Genomic_DNA"/>
</dbReference>
<protein>
    <submittedName>
        <fullName evidence="11">ATP-dependent RNA helicase DbpA</fullName>
    </submittedName>
</protein>
<organism evidence="11 12">
    <name type="scientific">Bacterioplanes sanyensis</name>
    <dbReference type="NCBI Taxonomy" id="1249553"/>
    <lineage>
        <taxon>Bacteria</taxon>
        <taxon>Pseudomonadati</taxon>
        <taxon>Pseudomonadota</taxon>
        <taxon>Gammaproteobacteria</taxon>
        <taxon>Oceanospirillales</taxon>
        <taxon>Oceanospirillaceae</taxon>
        <taxon>Bacterioplanes</taxon>
    </lineage>
</organism>
<dbReference type="PANTHER" id="PTHR47959">
    <property type="entry name" value="ATP-DEPENDENT RNA HELICASE RHLE-RELATED"/>
    <property type="match status" value="1"/>
</dbReference>
<name>A0A222FIT1_9GAMM</name>
<accession>A0A222FIT1</accession>
<evidence type="ECO:0000313" key="12">
    <source>
        <dbReference type="Proteomes" id="UP000202440"/>
    </source>
</evidence>
<dbReference type="SMART" id="SM00490">
    <property type="entry name" value="HELICc"/>
    <property type="match status" value="1"/>
</dbReference>
<dbReference type="PANTHER" id="PTHR47959:SF1">
    <property type="entry name" value="ATP-DEPENDENT RNA HELICASE DBPA"/>
    <property type="match status" value="1"/>
</dbReference>
<dbReference type="CDD" id="cd18787">
    <property type="entry name" value="SF2_C_DEAD"/>
    <property type="match status" value="1"/>
</dbReference>
<dbReference type="Pfam" id="PF00271">
    <property type="entry name" value="Helicase_C"/>
    <property type="match status" value="1"/>
</dbReference>
<dbReference type="RefSeq" id="WP_094059698.1">
    <property type="nucleotide sequence ID" value="NZ_CP022530.1"/>
</dbReference>
<dbReference type="InterPro" id="IPR012677">
    <property type="entry name" value="Nucleotide-bd_a/b_plait_sf"/>
</dbReference>
<dbReference type="InterPro" id="IPR044742">
    <property type="entry name" value="DEAD/DEAH_RhlB"/>
</dbReference>
<keyword evidence="3 7" id="KW-0347">Helicase</keyword>
<evidence type="ECO:0000313" key="11">
    <source>
        <dbReference type="EMBL" id="ASP38506.1"/>
    </source>
</evidence>
<evidence type="ECO:0000259" key="10">
    <source>
        <dbReference type="PROSITE" id="PS51195"/>
    </source>
</evidence>
<dbReference type="GO" id="GO:0003676">
    <property type="term" value="F:nucleic acid binding"/>
    <property type="evidence" value="ECO:0007669"/>
    <property type="project" value="InterPro"/>
</dbReference>
<dbReference type="PROSITE" id="PS51192">
    <property type="entry name" value="HELICASE_ATP_BIND_1"/>
    <property type="match status" value="1"/>
</dbReference>
<evidence type="ECO:0000256" key="4">
    <source>
        <dbReference type="ARBA" id="ARBA00022840"/>
    </source>
</evidence>
<dbReference type="Gene3D" id="3.30.70.330">
    <property type="match status" value="1"/>
</dbReference>
<evidence type="ECO:0000256" key="2">
    <source>
        <dbReference type="ARBA" id="ARBA00022801"/>
    </source>
</evidence>
<feature type="short sequence motif" description="Q motif" evidence="6">
    <location>
        <begin position="3"/>
        <end position="31"/>
    </location>
</feature>
<dbReference type="InterPro" id="IPR050079">
    <property type="entry name" value="DEAD_box_RNA_helicase"/>
</dbReference>
<keyword evidence="12" id="KW-1185">Reference proteome</keyword>
<dbReference type="InterPro" id="IPR011545">
    <property type="entry name" value="DEAD/DEAH_box_helicase_dom"/>
</dbReference>
<dbReference type="Proteomes" id="UP000202440">
    <property type="component" value="Chromosome"/>
</dbReference>
<dbReference type="GO" id="GO:0005829">
    <property type="term" value="C:cytosol"/>
    <property type="evidence" value="ECO:0007669"/>
    <property type="project" value="TreeGrafter"/>
</dbReference>
<dbReference type="InterPro" id="IPR014014">
    <property type="entry name" value="RNA_helicase_DEAD_Q_motif"/>
</dbReference>
<keyword evidence="4 7" id="KW-0067">ATP-binding</keyword>
<feature type="domain" description="DEAD-box RNA helicase Q" evidence="10">
    <location>
        <begin position="3"/>
        <end position="31"/>
    </location>
</feature>
<dbReference type="InterPro" id="IPR027417">
    <property type="entry name" value="P-loop_NTPase"/>
</dbReference>
<gene>
    <name evidence="11" type="ORF">CHH28_07395</name>
</gene>
<sequence>MSDAFNTLNLPSEQLDNLAQLGYHQMTDIQQQALPSVLAGKDVLAQAKTGSGKTATFALGILQQINPRFFGAQGLVLCPTRELAGQVADEIRKLARYMANIKVVLLCGGQSIGPQIGSLAHGAHIIVGTPGRICDHLRKGTLEIDQIKTLVLDEADRMLDMGFSEDMRFIAAHTPEQRQTLLFSATYPDNIEALSRDFQYEPVMVRIEGQHSLSTITQLSIRCDKTQKMQALKGILAHYPVRQAVIFCNTKQATMDVAQALQEMRTSAVALHGDLEQKDRDRLLTRFKHHSVHFLVATDVAARGLDVDDLDTVINFELPRDPEVYVHRIGRTGRAGKRGQAMNIVAHNEQYVLDRVIEHTGLAPDEQALENLSQAMPEIEPPPYVTLNLAAGRKDKLRPGDILGALTKDGSVPGSAVGKIDVLDWTAYVAIELEHAKDALKQLQENRIKGRRIKVRKA</sequence>
<keyword evidence="1 7" id="KW-0547">Nucleotide-binding</keyword>
<dbReference type="PROSITE" id="PS51194">
    <property type="entry name" value="HELICASE_CTER"/>
    <property type="match status" value="1"/>
</dbReference>
<dbReference type="PROSITE" id="PS00039">
    <property type="entry name" value="DEAD_ATP_HELICASE"/>
    <property type="match status" value="1"/>
</dbReference>
<evidence type="ECO:0000256" key="5">
    <source>
        <dbReference type="ARBA" id="ARBA00038437"/>
    </source>
</evidence>
<dbReference type="GO" id="GO:0005524">
    <property type="term" value="F:ATP binding"/>
    <property type="evidence" value="ECO:0007669"/>
    <property type="project" value="UniProtKB-KW"/>
</dbReference>
<dbReference type="InterPro" id="IPR000629">
    <property type="entry name" value="RNA-helicase_DEAD-box_CS"/>
</dbReference>
<dbReference type="SUPFAM" id="SSF52540">
    <property type="entry name" value="P-loop containing nucleoside triphosphate hydrolases"/>
    <property type="match status" value="1"/>
</dbReference>
<evidence type="ECO:0000256" key="7">
    <source>
        <dbReference type="RuleBase" id="RU000492"/>
    </source>
</evidence>
<keyword evidence="2 7" id="KW-0378">Hydrolase</keyword>
<feature type="domain" description="Helicase ATP-binding" evidence="8">
    <location>
        <begin position="34"/>
        <end position="205"/>
    </location>
</feature>
<comment type="similarity">
    <text evidence="5 7">Belongs to the DEAD box helicase family.</text>
</comment>
<dbReference type="Pfam" id="PF00270">
    <property type="entry name" value="DEAD"/>
    <property type="match status" value="1"/>
</dbReference>
<dbReference type="GO" id="GO:0003724">
    <property type="term" value="F:RNA helicase activity"/>
    <property type="evidence" value="ECO:0007669"/>
    <property type="project" value="InterPro"/>
</dbReference>
<evidence type="ECO:0000259" key="9">
    <source>
        <dbReference type="PROSITE" id="PS51194"/>
    </source>
</evidence>
<dbReference type="CDD" id="cd00268">
    <property type="entry name" value="DEADc"/>
    <property type="match status" value="1"/>
</dbReference>
<evidence type="ECO:0000256" key="1">
    <source>
        <dbReference type="ARBA" id="ARBA00022741"/>
    </source>
</evidence>
<dbReference type="Gene3D" id="3.40.50.300">
    <property type="entry name" value="P-loop containing nucleotide triphosphate hydrolases"/>
    <property type="match status" value="2"/>
</dbReference>
<dbReference type="AlphaFoldDB" id="A0A222FIT1"/>
<dbReference type="PROSITE" id="PS51195">
    <property type="entry name" value="Q_MOTIF"/>
    <property type="match status" value="1"/>
</dbReference>
<proteinExistence type="inferred from homology"/>
<dbReference type="InterPro" id="IPR014001">
    <property type="entry name" value="Helicase_ATP-bd"/>
</dbReference>
<dbReference type="GO" id="GO:0016787">
    <property type="term" value="F:hydrolase activity"/>
    <property type="evidence" value="ECO:0007669"/>
    <property type="project" value="UniProtKB-KW"/>
</dbReference>
<feature type="domain" description="Helicase C-terminal" evidence="9">
    <location>
        <begin position="231"/>
        <end position="380"/>
    </location>
</feature>
<dbReference type="Pfam" id="PF03880">
    <property type="entry name" value="DbpA"/>
    <property type="match status" value="1"/>
</dbReference>
<dbReference type="InterPro" id="IPR005580">
    <property type="entry name" value="DbpA/CsdA_RNA-bd_dom"/>
</dbReference>
<dbReference type="KEGG" id="bsan:CHH28_07395"/>
<dbReference type="InterPro" id="IPR001650">
    <property type="entry name" value="Helicase_C-like"/>
</dbReference>
<dbReference type="SMART" id="SM00487">
    <property type="entry name" value="DEXDc"/>
    <property type="match status" value="1"/>
</dbReference>
<evidence type="ECO:0000256" key="3">
    <source>
        <dbReference type="ARBA" id="ARBA00022806"/>
    </source>
</evidence>
<dbReference type="NCBIfam" id="NF008744">
    <property type="entry name" value="PRK11776.1"/>
    <property type="match status" value="1"/>
</dbReference>
<dbReference type="OrthoDB" id="9808889at2"/>
<evidence type="ECO:0000259" key="8">
    <source>
        <dbReference type="PROSITE" id="PS51192"/>
    </source>
</evidence>